<protein>
    <recommendedName>
        <fullName evidence="13 14">Multifunctional fusion protein</fullName>
    </recommendedName>
    <domain>
        <recommendedName>
            <fullName evidence="13">Holo-[acyl-carrier-protein] synthase</fullName>
            <shortName evidence="13">Holo-ACP synthase</shortName>
            <ecNumber evidence="13">2.7.8.7</ecNumber>
        </recommendedName>
        <alternativeName>
            <fullName evidence="13">4'-phosphopantetheinyl transferase AcpS</fullName>
        </alternativeName>
    </domain>
    <domain>
        <recommendedName>
            <fullName evidence="14">ADP-dependent (S)-NAD(P)H-hydrate dehydratase</fullName>
            <ecNumber evidence="14">4.2.1.136</ecNumber>
        </recommendedName>
        <alternativeName>
            <fullName evidence="14">ADP-dependent NAD(P)HX dehydratase</fullName>
        </alternativeName>
    </domain>
</protein>
<feature type="binding site" evidence="14">
    <location>
        <position position="317"/>
    </location>
    <ligand>
        <name>AMP</name>
        <dbReference type="ChEBI" id="CHEBI:456215"/>
    </ligand>
</feature>
<dbReference type="Gene3D" id="3.40.1190.20">
    <property type="match status" value="1"/>
</dbReference>
<dbReference type="RefSeq" id="WP_349054517.1">
    <property type="nucleotide sequence ID" value="NZ_JBBNPS010000029.1"/>
</dbReference>
<dbReference type="InterPro" id="IPR029056">
    <property type="entry name" value="Ribokinase-like"/>
</dbReference>
<comment type="function">
    <text evidence="14">Catalyzes the dehydration of the S-form of NAD(P)HX at the expense of ADP, which is converted to AMP. Together with NAD(P)HX epimerase, which catalyzes the epimerization of the S- and R-forms, the enzyme allows the repair of both epimers of NAD(P)HX, a damaged form of NAD(P)H that is a result of enzymatic or heat-dependent hydration.</text>
</comment>
<dbReference type="InterPro" id="IPR037143">
    <property type="entry name" value="4-PPantetheinyl_Trfase_dom_sf"/>
</dbReference>
<keyword evidence="7 13" id="KW-0460">Magnesium</keyword>
<keyword evidence="11 13" id="KW-0275">Fatty acid biosynthesis</keyword>
<evidence type="ECO:0000256" key="8">
    <source>
        <dbReference type="ARBA" id="ARBA00022857"/>
    </source>
</evidence>
<keyword evidence="6 14" id="KW-0067">ATP-binding</keyword>
<evidence type="ECO:0000256" key="6">
    <source>
        <dbReference type="ARBA" id="ARBA00022840"/>
    </source>
</evidence>
<comment type="subunit">
    <text evidence="14">Homotetramer.</text>
</comment>
<feature type="binding site" evidence="13">
    <location>
        <position position="51"/>
    </location>
    <ligand>
        <name>Mg(2+)</name>
        <dbReference type="ChEBI" id="CHEBI:18420"/>
    </ligand>
</feature>
<evidence type="ECO:0000256" key="11">
    <source>
        <dbReference type="ARBA" id="ARBA00023160"/>
    </source>
</evidence>
<name>A0ABV1J7N9_9FIRM</name>
<evidence type="ECO:0000256" key="3">
    <source>
        <dbReference type="ARBA" id="ARBA00022723"/>
    </source>
</evidence>
<dbReference type="InterPro" id="IPR017953">
    <property type="entry name" value="Carbohydrate_kinase_pred_CS"/>
</dbReference>
<feature type="domain" description="YjeF C-terminal" evidence="15">
    <location>
        <begin position="113"/>
        <end position="377"/>
    </location>
</feature>
<accession>A0ABV1J7N9</accession>
<dbReference type="CDD" id="cd01171">
    <property type="entry name" value="YXKO-related"/>
    <property type="match status" value="1"/>
</dbReference>
<comment type="similarity">
    <text evidence="14">Belongs to the NnrD/CARKD family.</text>
</comment>
<comment type="subcellular location">
    <subcellularLocation>
        <location evidence="13">Cytoplasm</location>
    </subcellularLocation>
</comment>
<feature type="binding site" evidence="13">
    <location>
        <position position="5"/>
    </location>
    <ligand>
        <name>Mg(2+)</name>
        <dbReference type="ChEBI" id="CHEBI:18420"/>
    </ligand>
</feature>
<dbReference type="EC" id="4.2.1.136" evidence="14"/>
<gene>
    <name evidence="14" type="primary">nnrD</name>
    <name evidence="13" type="synonym">acpS</name>
    <name evidence="16" type="ORF">AAA081_07910</name>
</gene>
<keyword evidence="3 13" id="KW-0479">Metal-binding</keyword>
<feature type="binding site" evidence="14">
    <location>
        <position position="252"/>
    </location>
    <ligand>
        <name>(6S)-NADPHX</name>
        <dbReference type="ChEBI" id="CHEBI:64076"/>
    </ligand>
</feature>
<evidence type="ECO:0000313" key="16">
    <source>
        <dbReference type="EMBL" id="MEQ3354214.1"/>
    </source>
</evidence>
<dbReference type="NCBIfam" id="TIGR00556">
    <property type="entry name" value="pantethn_trn"/>
    <property type="match status" value="1"/>
</dbReference>
<comment type="catalytic activity">
    <reaction evidence="14">
        <text>(6S)-NADHX + ADP = AMP + phosphate + NADH + H(+)</text>
        <dbReference type="Rhea" id="RHEA:32223"/>
        <dbReference type="ChEBI" id="CHEBI:15378"/>
        <dbReference type="ChEBI" id="CHEBI:43474"/>
        <dbReference type="ChEBI" id="CHEBI:57945"/>
        <dbReference type="ChEBI" id="CHEBI:64074"/>
        <dbReference type="ChEBI" id="CHEBI:456215"/>
        <dbReference type="ChEBI" id="CHEBI:456216"/>
        <dbReference type="EC" id="4.2.1.136"/>
    </reaction>
</comment>
<dbReference type="HAMAP" id="MF_00101">
    <property type="entry name" value="AcpS"/>
    <property type="match status" value="1"/>
</dbReference>
<keyword evidence="12 14" id="KW-0456">Lyase</keyword>
<dbReference type="InterPro" id="IPR002582">
    <property type="entry name" value="ACPS"/>
</dbReference>
<keyword evidence="4 14" id="KW-0547">Nucleotide-binding</keyword>
<proteinExistence type="inferred from homology"/>
<comment type="caution">
    <text evidence="14">Lacks conserved residue(s) required for the propagation of feature annotation.</text>
</comment>
<keyword evidence="10 13" id="KW-0443">Lipid metabolism</keyword>
<evidence type="ECO:0000313" key="17">
    <source>
        <dbReference type="Proteomes" id="UP001481872"/>
    </source>
</evidence>
<evidence type="ECO:0000256" key="7">
    <source>
        <dbReference type="ARBA" id="ARBA00022842"/>
    </source>
</evidence>
<feature type="binding site" evidence="14">
    <location>
        <position position="318"/>
    </location>
    <ligand>
        <name>(6S)-NADPHX</name>
        <dbReference type="ChEBI" id="CHEBI:64076"/>
    </ligand>
</feature>
<evidence type="ECO:0000259" key="15">
    <source>
        <dbReference type="PROSITE" id="PS51383"/>
    </source>
</evidence>
<dbReference type="NCBIfam" id="TIGR00196">
    <property type="entry name" value="yjeF_cterm"/>
    <property type="match status" value="1"/>
</dbReference>
<dbReference type="InterPro" id="IPR004568">
    <property type="entry name" value="Ppantetheine-prot_Trfase_dom"/>
</dbReference>
<evidence type="ECO:0000256" key="9">
    <source>
        <dbReference type="ARBA" id="ARBA00023027"/>
    </source>
</evidence>
<keyword evidence="9 14" id="KW-0520">NAD</keyword>
<dbReference type="InterPro" id="IPR008278">
    <property type="entry name" value="4-PPantetheinyl_Trfase_dom"/>
</dbReference>
<dbReference type="PANTHER" id="PTHR12592">
    <property type="entry name" value="ATP-DEPENDENT (S)-NAD(P)H-HYDRATE DEHYDRATASE FAMILY MEMBER"/>
    <property type="match status" value="1"/>
</dbReference>
<dbReference type="SUPFAM" id="SSF53613">
    <property type="entry name" value="Ribokinase-like"/>
    <property type="match status" value="1"/>
</dbReference>
<keyword evidence="2 13" id="KW-0808">Transferase</keyword>
<comment type="similarity">
    <text evidence="13">Belongs to the P-Pant transferase superfamily. AcpS family.</text>
</comment>
<dbReference type="PROSITE" id="PS51383">
    <property type="entry name" value="YJEF_C_3"/>
    <property type="match status" value="1"/>
</dbReference>
<organism evidence="16 17">
    <name type="scientific">Aedoeadaptatus acetigenes</name>
    <dbReference type="NCBI Taxonomy" id="2981723"/>
    <lineage>
        <taxon>Bacteria</taxon>
        <taxon>Bacillati</taxon>
        <taxon>Bacillota</taxon>
        <taxon>Tissierellia</taxon>
        <taxon>Tissierellales</taxon>
        <taxon>Peptoniphilaceae</taxon>
        <taxon>Aedoeadaptatus</taxon>
    </lineage>
</organism>
<evidence type="ECO:0000256" key="13">
    <source>
        <dbReference type="HAMAP-Rule" id="MF_00101"/>
    </source>
</evidence>
<dbReference type="InterPro" id="IPR000631">
    <property type="entry name" value="CARKD"/>
</dbReference>
<feature type="binding site" evidence="14">
    <location>
        <position position="205"/>
    </location>
    <ligand>
        <name>(6S)-NADPHX</name>
        <dbReference type="ChEBI" id="CHEBI:64076"/>
    </ligand>
</feature>
<keyword evidence="17" id="KW-1185">Reference proteome</keyword>
<sequence>MIGVDLVYIPRVKEIMNRRGEDFLERVFSPEERANLNLRPETVAGRFAAKEAMAKALGVGLFKAGFKNLIVTQDARGALCGRYKNDTFDLSLSHERDYAVAVARLRESSVLSVSNEAANLLPLVDEKDHKGARGKAAIVGGSAGMFGSVDLSSSAALRAGCGLSYAYVPDAVFNDFSLRMREVIVKKQSALDDLRGVDALGIGPGMGRDRRARDVFLKVYALDLPMVVDADGLYHLAEAKAESAGPKIYTPHAGEMARLIGRDADWVNAHRDDAVDECLALYGGVVVLKGHGTIVASKDDRVVNETGNAGMATAGSGDVLTGIITAFLAQGLDCFQAARLGVYMHGLAGDFAALHKSKWGLIASDLIEYLPEAFLRLEAAREICQK</sequence>
<evidence type="ECO:0000256" key="12">
    <source>
        <dbReference type="ARBA" id="ARBA00023239"/>
    </source>
</evidence>
<keyword evidence="1 13" id="KW-0444">Lipid biosynthesis</keyword>
<evidence type="ECO:0000256" key="4">
    <source>
        <dbReference type="ARBA" id="ARBA00022741"/>
    </source>
</evidence>
<comment type="caution">
    <text evidence="16">The sequence shown here is derived from an EMBL/GenBank/DDBJ whole genome shotgun (WGS) entry which is preliminary data.</text>
</comment>
<evidence type="ECO:0000256" key="14">
    <source>
        <dbReference type="HAMAP-Rule" id="MF_01965"/>
    </source>
</evidence>
<dbReference type="Pfam" id="PF01256">
    <property type="entry name" value="Carb_kinase"/>
    <property type="match status" value="1"/>
</dbReference>
<keyword evidence="8 14" id="KW-0521">NADP</keyword>
<evidence type="ECO:0000256" key="5">
    <source>
        <dbReference type="ARBA" id="ARBA00022832"/>
    </source>
</evidence>
<dbReference type="NCBIfam" id="TIGR00516">
    <property type="entry name" value="acpS"/>
    <property type="match status" value="1"/>
</dbReference>
<keyword evidence="5 13" id="KW-0276">Fatty acid metabolism</keyword>
<evidence type="ECO:0000256" key="10">
    <source>
        <dbReference type="ARBA" id="ARBA00023098"/>
    </source>
</evidence>
<keyword evidence="13" id="KW-0963">Cytoplasm</keyword>
<evidence type="ECO:0000256" key="1">
    <source>
        <dbReference type="ARBA" id="ARBA00022516"/>
    </source>
</evidence>
<dbReference type="EMBL" id="JBBNPS010000029">
    <property type="protein sequence ID" value="MEQ3354214.1"/>
    <property type="molecule type" value="Genomic_DNA"/>
</dbReference>
<dbReference type="SUPFAM" id="SSF56214">
    <property type="entry name" value="4'-phosphopantetheinyl transferase"/>
    <property type="match status" value="1"/>
</dbReference>
<dbReference type="Proteomes" id="UP001481872">
    <property type="component" value="Unassembled WGS sequence"/>
</dbReference>
<dbReference type="PROSITE" id="PS01050">
    <property type="entry name" value="YJEF_C_2"/>
    <property type="match status" value="1"/>
</dbReference>
<comment type="cofactor">
    <cofactor evidence="13">
        <name>Mg(2+)</name>
        <dbReference type="ChEBI" id="CHEBI:18420"/>
    </cofactor>
</comment>
<dbReference type="HAMAP" id="MF_01965">
    <property type="entry name" value="NADHX_dehydratase"/>
    <property type="match status" value="1"/>
</dbReference>
<dbReference type="Pfam" id="PF01648">
    <property type="entry name" value="ACPS"/>
    <property type="match status" value="1"/>
</dbReference>
<comment type="catalytic activity">
    <reaction evidence="13">
        <text>apo-[ACP] + CoA = holo-[ACP] + adenosine 3',5'-bisphosphate + H(+)</text>
        <dbReference type="Rhea" id="RHEA:12068"/>
        <dbReference type="Rhea" id="RHEA-COMP:9685"/>
        <dbReference type="Rhea" id="RHEA-COMP:9690"/>
        <dbReference type="ChEBI" id="CHEBI:15378"/>
        <dbReference type="ChEBI" id="CHEBI:29999"/>
        <dbReference type="ChEBI" id="CHEBI:57287"/>
        <dbReference type="ChEBI" id="CHEBI:58343"/>
        <dbReference type="ChEBI" id="CHEBI:64479"/>
        <dbReference type="EC" id="2.7.8.7"/>
    </reaction>
</comment>
<comment type="catalytic activity">
    <reaction evidence="14">
        <text>(6S)-NADPHX + ADP = AMP + phosphate + NADPH + H(+)</text>
        <dbReference type="Rhea" id="RHEA:32235"/>
        <dbReference type="ChEBI" id="CHEBI:15378"/>
        <dbReference type="ChEBI" id="CHEBI:43474"/>
        <dbReference type="ChEBI" id="CHEBI:57783"/>
        <dbReference type="ChEBI" id="CHEBI:64076"/>
        <dbReference type="ChEBI" id="CHEBI:456215"/>
        <dbReference type="ChEBI" id="CHEBI:456216"/>
        <dbReference type="EC" id="4.2.1.136"/>
    </reaction>
</comment>
<evidence type="ECO:0000256" key="2">
    <source>
        <dbReference type="ARBA" id="ARBA00022679"/>
    </source>
</evidence>
<dbReference type="Gene3D" id="3.90.470.20">
    <property type="entry name" value="4'-phosphopantetheinyl transferase domain"/>
    <property type="match status" value="1"/>
</dbReference>
<reference evidence="16 17" key="1">
    <citation type="submission" date="2024-04" db="EMBL/GenBank/DDBJ databases">
        <title>Human intestinal bacterial collection.</title>
        <authorList>
            <person name="Pauvert C."/>
            <person name="Hitch T.C.A."/>
            <person name="Clavel T."/>
        </authorList>
    </citation>
    <scope>NUCLEOTIDE SEQUENCE [LARGE SCALE GENOMIC DNA]</scope>
    <source>
        <strain evidence="16 17">CLA-SR-H026</strain>
    </source>
</reference>
<comment type="function">
    <text evidence="13">Transfers the 4'-phosphopantetheine moiety from coenzyme A to a Ser of acyl-carrier-protein.</text>
</comment>
<dbReference type="PANTHER" id="PTHR12592:SF0">
    <property type="entry name" value="ATP-DEPENDENT (S)-NAD(P)H-HYDRATE DEHYDRATASE"/>
    <property type="match status" value="1"/>
</dbReference>
<feature type="binding site" evidence="14">
    <location>
        <begin position="289"/>
        <end position="293"/>
    </location>
    <ligand>
        <name>AMP</name>
        <dbReference type="ChEBI" id="CHEBI:456215"/>
    </ligand>
</feature>
<dbReference type="EC" id="2.7.8.7" evidence="13"/>